<keyword evidence="1" id="KW-1133">Transmembrane helix</keyword>
<dbReference type="EMBL" id="JBHUCP010000007">
    <property type="protein sequence ID" value="MFD1530040.1"/>
    <property type="molecule type" value="Genomic_DNA"/>
</dbReference>
<reference evidence="3" key="1">
    <citation type="journal article" date="2019" name="Int. J. Syst. Evol. Microbiol.">
        <title>The Global Catalogue of Microorganisms (GCM) 10K type strain sequencing project: providing services to taxonomists for standard genome sequencing and annotation.</title>
        <authorList>
            <consortium name="The Broad Institute Genomics Platform"/>
            <consortium name="The Broad Institute Genome Sequencing Center for Infectious Disease"/>
            <person name="Wu L."/>
            <person name="Ma J."/>
        </authorList>
    </citation>
    <scope>NUCLEOTIDE SEQUENCE [LARGE SCALE GENOMIC DNA]</scope>
    <source>
        <strain evidence="3">JCM 12165</strain>
    </source>
</reference>
<accession>A0ABW4FHD2</accession>
<keyword evidence="3" id="KW-1185">Reference proteome</keyword>
<dbReference type="RefSeq" id="WP_343976573.1">
    <property type="nucleotide sequence ID" value="NZ_BAAAJG010000008.1"/>
</dbReference>
<protein>
    <submittedName>
        <fullName evidence="2">Uncharacterized protein</fullName>
    </submittedName>
</protein>
<evidence type="ECO:0000313" key="2">
    <source>
        <dbReference type="EMBL" id="MFD1530040.1"/>
    </source>
</evidence>
<gene>
    <name evidence="2" type="ORF">ACFSCY_11355</name>
</gene>
<organism evidence="2 3">
    <name type="scientific">Pseudonocardia aurantiaca</name>
    <dbReference type="NCBI Taxonomy" id="75290"/>
    <lineage>
        <taxon>Bacteria</taxon>
        <taxon>Bacillati</taxon>
        <taxon>Actinomycetota</taxon>
        <taxon>Actinomycetes</taxon>
        <taxon>Pseudonocardiales</taxon>
        <taxon>Pseudonocardiaceae</taxon>
        <taxon>Pseudonocardia</taxon>
    </lineage>
</organism>
<proteinExistence type="predicted"/>
<keyword evidence="1" id="KW-0812">Transmembrane</keyword>
<dbReference type="Proteomes" id="UP001597145">
    <property type="component" value="Unassembled WGS sequence"/>
</dbReference>
<comment type="caution">
    <text evidence="2">The sequence shown here is derived from an EMBL/GenBank/DDBJ whole genome shotgun (WGS) entry which is preliminary data.</text>
</comment>
<evidence type="ECO:0000256" key="1">
    <source>
        <dbReference type="SAM" id="Phobius"/>
    </source>
</evidence>
<name>A0ABW4FHD2_9PSEU</name>
<feature type="transmembrane region" description="Helical" evidence="1">
    <location>
        <begin position="37"/>
        <end position="57"/>
    </location>
</feature>
<keyword evidence="1" id="KW-0472">Membrane</keyword>
<sequence>MTRPGRDSEADVDQIELVLADAAENLLPARMQMAVSLGWHIIFVYFGLTLPVIVVFTEWRAHR</sequence>
<evidence type="ECO:0000313" key="3">
    <source>
        <dbReference type="Proteomes" id="UP001597145"/>
    </source>
</evidence>